<accession>A0A1G6G7P0</accession>
<dbReference type="Proteomes" id="UP000183670">
    <property type="component" value="Unassembled WGS sequence"/>
</dbReference>
<evidence type="ECO:0000313" key="5">
    <source>
        <dbReference type="EMBL" id="KAA4102460.1"/>
    </source>
</evidence>
<dbReference type="PROSITE" id="PS51257">
    <property type="entry name" value="PROKAR_LIPOPROTEIN"/>
    <property type="match status" value="1"/>
</dbReference>
<gene>
    <name evidence="8" type="ORF">DWV35_11350</name>
    <name evidence="6" type="ORF">F3B90_23675</name>
    <name evidence="5" type="ORF">F3D66_05265</name>
    <name evidence="4" type="ORF">F3D71_18485</name>
    <name evidence="3" type="ORF">F3F25_10955</name>
    <name evidence="7" type="ORF">PQ628_22540</name>
    <name evidence="9" type="ORF">SAMN05192581_103225</name>
</gene>
<dbReference type="EMBL" id="QSBI01000012">
    <property type="protein sequence ID" value="RGX09928.1"/>
    <property type="molecule type" value="Genomic_DNA"/>
</dbReference>
<dbReference type="EMBL" id="VWLB01000016">
    <property type="protein sequence ID" value="KAA3928682.1"/>
    <property type="molecule type" value="Genomic_DNA"/>
</dbReference>
<dbReference type="EMBL" id="JAQQPO010000034">
    <property type="protein sequence ID" value="MDC7960978.1"/>
    <property type="molecule type" value="Genomic_DNA"/>
</dbReference>
<dbReference type="Pfam" id="PF13385">
    <property type="entry name" value="Laminin_G_3"/>
    <property type="match status" value="1"/>
</dbReference>
<reference evidence="9 10" key="1">
    <citation type="submission" date="2016-10" db="EMBL/GenBank/DDBJ databases">
        <authorList>
            <person name="de Groot N.N."/>
        </authorList>
    </citation>
    <scope>NUCLEOTIDE SEQUENCE [LARGE SCALE GENOMIC DNA]</scope>
    <source>
        <strain evidence="9 10">NLAE-zl-C500</strain>
    </source>
</reference>
<feature type="domain" description="BIG2" evidence="2">
    <location>
        <begin position="118"/>
        <end position="195"/>
    </location>
</feature>
<sequence>MKRIYTYMCLLLLSVLSFAVTGCDDDDDDDVAKDLIELIVNKPVIRIGQNEEAKVNVVVGNGNYTVRSFNTAIATATVSGELITVKSGSQNGATTVEVMDGEGVVANISVNVGVFELEVNEPEVILEVAGEKQLIVSMGNFSSNDELSYEVEDETVVSMVNTDQFRPFYTLTGLKNGHTTVTFTDHKGKQAVVQVTVNPISIDVSNLTPRVGVNNKIMITVEKGNGGYSLTAEDEEIVAIQQVDDTRFNLIGKKAGITTVFVRDEAEQELSLTVTVVQADKVANLGSGNYFKVPFEYNGTADESLKNLSTITFEARFNIESLNGNDNGNARINTVMGIEKKFLLRVDVHKGGSNDEERFLQLAADDKGSIRYEGSTKIETNKWYDVAVVLDNSKSGSERIALYVNGVRETLQLSNGTPDDLKEINLTSDFYIGQSDGKRRLNGAISYARIWTKALSDQQISEQSGKLLSEDKDGMVANWLFNNGNGNTKTFVSLAGKSFEAEAANIVSSWKTDPILETSTPTE</sequence>
<dbReference type="GO" id="GO:0005975">
    <property type="term" value="P:carbohydrate metabolic process"/>
    <property type="evidence" value="ECO:0007669"/>
    <property type="project" value="UniProtKB-ARBA"/>
</dbReference>
<evidence type="ECO:0000313" key="4">
    <source>
        <dbReference type="EMBL" id="KAA3946173.1"/>
    </source>
</evidence>
<dbReference type="Proteomes" id="UP000473905">
    <property type="component" value="Unassembled WGS sequence"/>
</dbReference>
<evidence type="ECO:0000313" key="14">
    <source>
        <dbReference type="Proteomes" id="UP000424805"/>
    </source>
</evidence>
<dbReference type="Proteomes" id="UP000323717">
    <property type="component" value="Unassembled WGS sequence"/>
</dbReference>
<feature type="chain" id="PRO_5044557467" evidence="1">
    <location>
        <begin position="20"/>
        <end position="523"/>
    </location>
</feature>
<dbReference type="Gene3D" id="2.60.40.1080">
    <property type="match status" value="1"/>
</dbReference>
<name>A0A1G6G7P0_BACOV</name>
<dbReference type="Proteomes" id="UP000424805">
    <property type="component" value="Unassembled WGS sequence"/>
</dbReference>
<dbReference type="EMBL" id="VWFP01000035">
    <property type="protein sequence ID" value="KAA4620642.1"/>
    <property type="molecule type" value="Genomic_DNA"/>
</dbReference>
<reference evidence="7" key="4">
    <citation type="submission" date="2022-10" db="EMBL/GenBank/DDBJ databases">
        <title>Human gut microbiome strain richness.</title>
        <authorList>
            <person name="Chen-Liaw A."/>
        </authorList>
    </citation>
    <scope>NUCLEOTIDE SEQUENCE</scope>
    <source>
        <strain evidence="7">RTP21484st1_H8_RTP21484_190118</strain>
    </source>
</reference>
<dbReference type="Gene3D" id="2.60.120.200">
    <property type="match status" value="1"/>
</dbReference>
<dbReference type="GO" id="GO:0004553">
    <property type="term" value="F:hydrolase activity, hydrolyzing O-glycosyl compounds"/>
    <property type="evidence" value="ECO:0007669"/>
    <property type="project" value="UniProtKB-ARBA"/>
</dbReference>
<evidence type="ECO:0000259" key="2">
    <source>
        <dbReference type="SMART" id="SM00635"/>
    </source>
</evidence>
<dbReference type="SUPFAM" id="SSF49899">
    <property type="entry name" value="Concanavalin A-like lectins/glucanases"/>
    <property type="match status" value="1"/>
</dbReference>
<evidence type="ECO:0000313" key="8">
    <source>
        <dbReference type="EMBL" id="RGX09928.1"/>
    </source>
</evidence>
<dbReference type="EMBL" id="VWKB01000006">
    <property type="protein sequence ID" value="KAA4102460.1"/>
    <property type="molecule type" value="Genomic_DNA"/>
</dbReference>
<dbReference type="Proteomes" id="UP001215078">
    <property type="component" value="Unassembled WGS sequence"/>
</dbReference>
<evidence type="ECO:0000313" key="15">
    <source>
        <dbReference type="Proteomes" id="UP000473905"/>
    </source>
</evidence>
<organism evidence="9 10">
    <name type="scientific">Bacteroides ovatus</name>
    <dbReference type="NCBI Taxonomy" id="28116"/>
    <lineage>
        <taxon>Bacteria</taxon>
        <taxon>Pseudomonadati</taxon>
        <taxon>Bacteroidota</taxon>
        <taxon>Bacteroidia</taxon>
        <taxon>Bacteroidales</taxon>
        <taxon>Bacteroidaceae</taxon>
        <taxon>Bacteroides</taxon>
    </lineage>
</organism>
<evidence type="ECO:0000313" key="7">
    <source>
        <dbReference type="EMBL" id="MDC7960978.1"/>
    </source>
</evidence>
<evidence type="ECO:0000256" key="1">
    <source>
        <dbReference type="SAM" id="SignalP"/>
    </source>
</evidence>
<feature type="signal peptide" evidence="1">
    <location>
        <begin position="1"/>
        <end position="19"/>
    </location>
</feature>
<keyword evidence="15" id="KW-1185">Reference proteome</keyword>
<dbReference type="InterPro" id="IPR003343">
    <property type="entry name" value="Big_2"/>
</dbReference>
<dbReference type="RefSeq" id="WP_022276192.1">
    <property type="nucleotide sequence ID" value="NZ_CAKJZM010000002.1"/>
</dbReference>
<evidence type="ECO:0000313" key="6">
    <source>
        <dbReference type="EMBL" id="KAA4620642.1"/>
    </source>
</evidence>
<proteinExistence type="predicted"/>
<feature type="domain" description="BIG2" evidence="2">
    <location>
        <begin position="34"/>
        <end position="110"/>
    </location>
</feature>
<dbReference type="Proteomes" id="UP000286031">
    <property type="component" value="Unassembled WGS sequence"/>
</dbReference>
<evidence type="ECO:0000313" key="9">
    <source>
        <dbReference type="EMBL" id="SDB78012.1"/>
    </source>
</evidence>
<protein>
    <submittedName>
        <fullName evidence="3">LamG domain-containing protein</fullName>
    </submittedName>
    <submittedName>
        <fullName evidence="9">Pilus formation protein N terminal region</fullName>
    </submittedName>
</protein>
<reference evidence="8 11" key="2">
    <citation type="submission" date="2018-08" db="EMBL/GenBank/DDBJ databases">
        <title>A genome reference for cultivated species of the human gut microbiota.</title>
        <authorList>
            <person name="Zou Y."/>
            <person name="Xue W."/>
            <person name="Luo G."/>
        </authorList>
    </citation>
    <scope>NUCLEOTIDE SEQUENCE [LARGE SCALE GENOMIC DNA]</scope>
    <source>
        <strain evidence="8 11">AF04-46</strain>
    </source>
</reference>
<reference evidence="12 13" key="3">
    <citation type="journal article" date="2019" name="Nat. Med.">
        <title>A library of human gut bacterial isolates paired with longitudinal multiomics data enables mechanistic microbiome research.</title>
        <authorList>
            <person name="Poyet M."/>
            <person name="Groussin M."/>
            <person name="Gibbons S.M."/>
            <person name="Avila-Pacheco J."/>
            <person name="Jiang X."/>
            <person name="Kearney S.M."/>
            <person name="Perrotta A.R."/>
            <person name="Berdy B."/>
            <person name="Zhao S."/>
            <person name="Lieberman T.D."/>
            <person name="Swanson P.K."/>
            <person name="Smith M."/>
            <person name="Roesemann S."/>
            <person name="Alexander J.E."/>
            <person name="Rich S.A."/>
            <person name="Livny J."/>
            <person name="Vlamakis H."/>
            <person name="Clish C."/>
            <person name="Bullock K."/>
            <person name="Deik A."/>
            <person name="Scott J."/>
            <person name="Pierce K.A."/>
            <person name="Xavier R.J."/>
            <person name="Alm E.J."/>
        </authorList>
    </citation>
    <scope>NUCLEOTIDE SEQUENCE [LARGE SCALE GENOMIC DNA]</scope>
    <source>
        <strain evidence="5 15">BIOML-A134</strain>
        <strain evidence="6 14">BIOML-A15</strain>
        <strain evidence="3 13">BIOML-A160</strain>
        <strain evidence="4 12">BIOML-A163</strain>
    </source>
</reference>
<evidence type="ECO:0000313" key="10">
    <source>
        <dbReference type="Proteomes" id="UP000183670"/>
    </source>
</evidence>
<evidence type="ECO:0000313" key="12">
    <source>
        <dbReference type="Proteomes" id="UP000323717"/>
    </source>
</evidence>
<dbReference type="AlphaFoldDB" id="A0A1G6G7P0"/>
<dbReference type="SMART" id="SM00635">
    <property type="entry name" value="BID_2"/>
    <property type="match status" value="2"/>
</dbReference>
<keyword evidence="1" id="KW-0732">Signal</keyword>
<evidence type="ECO:0000313" key="11">
    <source>
        <dbReference type="Proteomes" id="UP000286031"/>
    </source>
</evidence>
<dbReference type="InterPro" id="IPR013320">
    <property type="entry name" value="ConA-like_dom_sf"/>
</dbReference>
<dbReference type="EMBL" id="FMYE01000032">
    <property type="protein sequence ID" value="SDB78012.1"/>
    <property type="molecule type" value="Genomic_DNA"/>
</dbReference>
<dbReference type="EMBL" id="VWLE01000304">
    <property type="protein sequence ID" value="KAA3946173.1"/>
    <property type="molecule type" value="Genomic_DNA"/>
</dbReference>
<dbReference type="Proteomes" id="UP000365824">
    <property type="component" value="Unassembled WGS sequence"/>
</dbReference>
<evidence type="ECO:0000313" key="3">
    <source>
        <dbReference type="EMBL" id="KAA3928682.1"/>
    </source>
</evidence>
<evidence type="ECO:0000313" key="13">
    <source>
        <dbReference type="Proteomes" id="UP000365824"/>
    </source>
</evidence>